<gene>
    <name evidence="2" type="ORF">GALL_494730</name>
</gene>
<keyword evidence="1" id="KW-1133">Transmembrane helix</keyword>
<evidence type="ECO:0008006" key="3">
    <source>
        <dbReference type="Google" id="ProtNLM"/>
    </source>
</evidence>
<dbReference type="AlphaFoldDB" id="A0A1J5PDT1"/>
<name>A0A1J5PDT1_9ZZZZ</name>
<feature type="transmembrane region" description="Helical" evidence="1">
    <location>
        <begin position="12"/>
        <end position="31"/>
    </location>
</feature>
<evidence type="ECO:0000256" key="1">
    <source>
        <dbReference type="SAM" id="Phobius"/>
    </source>
</evidence>
<evidence type="ECO:0000313" key="2">
    <source>
        <dbReference type="EMBL" id="OIQ68928.1"/>
    </source>
</evidence>
<feature type="transmembrane region" description="Helical" evidence="1">
    <location>
        <begin position="111"/>
        <end position="134"/>
    </location>
</feature>
<feature type="transmembrane region" description="Helical" evidence="1">
    <location>
        <begin position="183"/>
        <end position="202"/>
    </location>
</feature>
<proteinExistence type="predicted"/>
<organism evidence="2">
    <name type="scientific">mine drainage metagenome</name>
    <dbReference type="NCBI Taxonomy" id="410659"/>
    <lineage>
        <taxon>unclassified sequences</taxon>
        <taxon>metagenomes</taxon>
        <taxon>ecological metagenomes</taxon>
    </lineage>
</organism>
<dbReference type="Gene3D" id="1.20.950.20">
    <property type="entry name" value="Transmembrane di-heme cytochromes, Chain C"/>
    <property type="match status" value="1"/>
</dbReference>
<reference evidence="2" key="1">
    <citation type="submission" date="2016-10" db="EMBL/GenBank/DDBJ databases">
        <title>Sequence of Gallionella enrichment culture.</title>
        <authorList>
            <person name="Poehlein A."/>
            <person name="Muehling M."/>
            <person name="Daniel R."/>
        </authorList>
    </citation>
    <scope>NUCLEOTIDE SEQUENCE</scope>
</reference>
<feature type="transmembrane region" description="Helical" evidence="1">
    <location>
        <begin position="146"/>
        <end position="163"/>
    </location>
</feature>
<protein>
    <recommendedName>
        <fullName evidence="3">Nitrate reductase gamma subunit</fullName>
    </recommendedName>
</protein>
<dbReference type="SUPFAM" id="SSF103501">
    <property type="entry name" value="Respiratory nitrate reductase 1 gamma chain"/>
    <property type="match status" value="1"/>
</dbReference>
<feature type="transmembrane region" description="Helical" evidence="1">
    <location>
        <begin position="71"/>
        <end position="91"/>
    </location>
</feature>
<keyword evidence="1" id="KW-0472">Membrane</keyword>
<accession>A0A1J5PDT1</accession>
<keyword evidence="1" id="KW-0812">Transmembrane</keyword>
<sequence length="225" mass="24994">MDLLNLARGPLLELSVLVFVLGMVWRMAGLVRRPSRPPISAARRVHIQGAVWSTVVRHMFPRSGTRPSPTLATLNPYFYHFGLAFIVFGYAPHIAFVDRHLGIGWPALPDAAMYLAAGVTIVSLLVALAMRLMDPTLRRISGADDYISWGLLFLVIFTGMALIDRPSSAYAAAGYTSAPTRLAIHLMTFELLLVWFPFGKLFHTVSWFFGRAQFGAFMARRGVRA</sequence>
<comment type="caution">
    <text evidence="2">The sequence shown here is derived from an EMBL/GenBank/DDBJ whole genome shotgun (WGS) entry which is preliminary data.</text>
</comment>
<dbReference type="EMBL" id="MLJW01005017">
    <property type="protein sequence ID" value="OIQ68928.1"/>
    <property type="molecule type" value="Genomic_DNA"/>
</dbReference>
<dbReference type="InterPro" id="IPR036197">
    <property type="entry name" value="NarG-like_sf"/>
</dbReference>